<name>A0A0F8YLT5_9ZZZZ</name>
<gene>
    <name evidence="1" type="ORF">LCGC14_3077600</name>
</gene>
<sequence length="162" mass="18625">MILIQVSLSWEILLDYLLITAQYPFWKTCPSCGHHGQRKDVLCSSCGGKPRKPRNPEWSNKDIAYLKLHYPNQGAAIVSKALSKSHNQVRDKASKLGLRLTKAATHRVIHSKAREYMLKNNPMKRPEVVEKVRQWRRNNPAAVQKMTDAIVRGNQRWQMGNP</sequence>
<comment type="caution">
    <text evidence="1">The sequence shown here is derived from an EMBL/GenBank/DDBJ whole genome shotgun (WGS) entry which is preliminary data.</text>
</comment>
<proteinExistence type="predicted"/>
<accession>A0A0F8YLT5</accession>
<protein>
    <submittedName>
        <fullName evidence="1">Uncharacterized protein</fullName>
    </submittedName>
</protein>
<organism evidence="1">
    <name type="scientific">marine sediment metagenome</name>
    <dbReference type="NCBI Taxonomy" id="412755"/>
    <lineage>
        <taxon>unclassified sequences</taxon>
        <taxon>metagenomes</taxon>
        <taxon>ecological metagenomes</taxon>
    </lineage>
</organism>
<dbReference type="EMBL" id="LAZR01065642">
    <property type="protein sequence ID" value="KKK55139.1"/>
    <property type="molecule type" value="Genomic_DNA"/>
</dbReference>
<evidence type="ECO:0000313" key="1">
    <source>
        <dbReference type="EMBL" id="KKK55139.1"/>
    </source>
</evidence>
<reference evidence="1" key="1">
    <citation type="journal article" date="2015" name="Nature">
        <title>Complex archaea that bridge the gap between prokaryotes and eukaryotes.</title>
        <authorList>
            <person name="Spang A."/>
            <person name="Saw J.H."/>
            <person name="Jorgensen S.L."/>
            <person name="Zaremba-Niedzwiedzka K."/>
            <person name="Martijn J."/>
            <person name="Lind A.E."/>
            <person name="van Eijk R."/>
            <person name="Schleper C."/>
            <person name="Guy L."/>
            <person name="Ettema T.J."/>
        </authorList>
    </citation>
    <scope>NUCLEOTIDE SEQUENCE</scope>
</reference>
<dbReference type="AlphaFoldDB" id="A0A0F8YLT5"/>
<feature type="non-terminal residue" evidence="1">
    <location>
        <position position="162"/>
    </location>
</feature>